<evidence type="ECO:0000313" key="2">
    <source>
        <dbReference type="EMBL" id="VDL98626.1"/>
    </source>
</evidence>
<dbReference type="WBParaSite" id="SSLN_0001269801-mRNA-1">
    <property type="protein sequence ID" value="SSLN_0001269801-mRNA-1"/>
    <property type="gene ID" value="SSLN_0001269801"/>
</dbReference>
<evidence type="ECO:0000313" key="3">
    <source>
        <dbReference type="Proteomes" id="UP000275846"/>
    </source>
</evidence>
<proteinExistence type="predicted"/>
<protein>
    <submittedName>
        <fullName evidence="4">Transmembrane protein</fullName>
    </submittedName>
</protein>
<gene>
    <name evidence="2" type="ORF">SSLN_LOCUS12241</name>
</gene>
<reference evidence="4" key="1">
    <citation type="submission" date="2016-06" db="UniProtKB">
        <authorList>
            <consortium name="WormBaseParasite"/>
        </authorList>
    </citation>
    <scope>IDENTIFICATION</scope>
</reference>
<evidence type="ECO:0000313" key="4">
    <source>
        <dbReference type="WBParaSite" id="SSLN_0001269801-mRNA-1"/>
    </source>
</evidence>
<keyword evidence="1" id="KW-1133">Transmembrane helix</keyword>
<accession>A0A183T6Z3</accession>
<feature type="transmembrane region" description="Helical" evidence="1">
    <location>
        <begin position="31"/>
        <end position="50"/>
    </location>
</feature>
<evidence type="ECO:0000256" key="1">
    <source>
        <dbReference type="SAM" id="Phobius"/>
    </source>
</evidence>
<reference evidence="2 3" key="2">
    <citation type="submission" date="2018-11" db="EMBL/GenBank/DDBJ databases">
        <authorList>
            <consortium name="Pathogen Informatics"/>
        </authorList>
    </citation>
    <scope>NUCLEOTIDE SEQUENCE [LARGE SCALE GENOMIC DNA]</scope>
    <source>
        <strain evidence="2 3">NST_G2</strain>
    </source>
</reference>
<keyword evidence="1" id="KW-0812">Transmembrane</keyword>
<keyword evidence="3" id="KW-1185">Reference proteome</keyword>
<dbReference type="Proteomes" id="UP000275846">
    <property type="component" value="Unassembled WGS sequence"/>
</dbReference>
<name>A0A183T6Z3_SCHSO</name>
<organism evidence="4">
    <name type="scientific">Schistocephalus solidus</name>
    <name type="common">Tapeworm</name>
    <dbReference type="NCBI Taxonomy" id="70667"/>
    <lineage>
        <taxon>Eukaryota</taxon>
        <taxon>Metazoa</taxon>
        <taxon>Spiralia</taxon>
        <taxon>Lophotrochozoa</taxon>
        <taxon>Platyhelminthes</taxon>
        <taxon>Cestoda</taxon>
        <taxon>Eucestoda</taxon>
        <taxon>Diphyllobothriidea</taxon>
        <taxon>Diphyllobothriidae</taxon>
        <taxon>Schistocephalus</taxon>
    </lineage>
</organism>
<dbReference type="AlphaFoldDB" id="A0A183T6Z3"/>
<keyword evidence="1" id="KW-0472">Membrane</keyword>
<sequence length="87" mass="8994">MASRCFLASSQVSFFLRLSRGHVRASLVSGAGTVVIIALPLLFCPLYTLIGSFGAGGGDDDDEFSSRILIGLALVSGCLARRAAACV</sequence>
<dbReference type="EMBL" id="UYSU01037129">
    <property type="protein sequence ID" value="VDL98626.1"/>
    <property type="molecule type" value="Genomic_DNA"/>
</dbReference>